<dbReference type="NCBIfam" id="TIGR00277">
    <property type="entry name" value="HDIG"/>
    <property type="match status" value="1"/>
</dbReference>
<dbReference type="SMART" id="SM00471">
    <property type="entry name" value="HDc"/>
    <property type="match status" value="1"/>
</dbReference>
<dbReference type="Gene3D" id="1.10.3210.10">
    <property type="entry name" value="Hypothetical protein af1432"/>
    <property type="match status" value="1"/>
</dbReference>
<feature type="domain" description="HD" evidence="2">
    <location>
        <begin position="507"/>
        <end position="622"/>
    </location>
</feature>
<dbReference type="InterPro" id="IPR003607">
    <property type="entry name" value="HD/PDEase_dom"/>
</dbReference>
<keyword evidence="1" id="KW-0812">Transmembrane</keyword>
<reference evidence="3" key="2">
    <citation type="journal article" date="2021" name="Microbiome">
        <title>Successional dynamics and alternative stable states in a saline activated sludge microbial community over 9 years.</title>
        <authorList>
            <person name="Wang Y."/>
            <person name="Ye J."/>
            <person name="Ju F."/>
            <person name="Liu L."/>
            <person name="Boyd J.A."/>
            <person name="Deng Y."/>
            <person name="Parks D.H."/>
            <person name="Jiang X."/>
            <person name="Yin X."/>
            <person name="Woodcroft B.J."/>
            <person name="Tyson G.W."/>
            <person name="Hugenholtz P."/>
            <person name="Polz M.F."/>
            <person name="Zhang T."/>
        </authorList>
    </citation>
    <scope>NUCLEOTIDE SEQUENCE</scope>
    <source>
        <strain evidence="3">HKST-UBA02</strain>
    </source>
</reference>
<dbReference type="InterPro" id="IPR052722">
    <property type="entry name" value="PgpH_phosphodiesterase"/>
</dbReference>
<dbReference type="CDD" id="cd00077">
    <property type="entry name" value="HDc"/>
    <property type="match status" value="1"/>
</dbReference>
<evidence type="ECO:0000259" key="2">
    <source>
        <dbReference type="PROSITE" id="PS51831"/>
    </source>
</evidence>
<name>A0A956SCY2_UNCEI</name>
<evidence type="ECO:0000256" key="1">
    <source>
        <dbReference type="SAM" id="Phobius"/>
    </source>
</evidence>
<dbReference type="PROSITE" id="PS51831">
    <property type="entry name" value="HD"/>
    <property type="match status" value="1"/>
</dbReference>
<feature type="transmembrane region" description="Helical" evidence="1">
    <location>
        <begin position="355"/>
        <end position="372"/>
    </location>
</feature>
<dbReference type="InterPro" id="IPR006674">
    <property type="entry name" value="HD_domain"/>
</dbReference>
<dbReference type="PANTHER" id="PTHR36442">
    <property type="entry name" value="CYCLIC-DI-AMP PHOSPHODIESTERASE PGPH"/>
    <property type="match status" value="1"/>
</dbReference>
<protein>
    <submittedName>
        <fullName evidence="3">HDIG domain-containing protein</fullName>
    </submittedName>
</protein>
<feature type="transmembrane region" description="Helical" evidence="1">
    <location>
        <begin position="292"/>
        <end position="311"/>
    </location>
</feature>
<feature type="transmembrane region" description="Helical" evidence="1">
    <location>
        <begin position="451"/>
        <end position="471"/>
    </location>
</feature>
<comment type="caution">
    <text evidence="3">The sequence shown here is derived from an EMBL/GenBank/DDBJ whole genome shotgun (WGS) entry which is preliminary data.</text>
</comment>
<dbReference type="Pfam" id="PF01966">
    <property type="entry name" value="HD"/>
    <property type="match status" value="1"/>
</dbReference>
<evidence type="ECO:0000313" key="3">
    <source>
        <dbReference type="EMBL" id="MCA9755855.1"/>
    </source>
</evidence>
<evidence type="ECO:0000313" key="4">
    <source>
        <dbReference type="Proteomes" id="UP000739538"/>
    </source>
</evidence>
<dbReference type="EMBL" id="JAGQHS010000034">
    <property type="protein sequence ID" value="MCA9755855.1"/>
    <property type="molecule type" value="Genomic_DNA"/>
</dbReference>
<dbReference type="InterPro" id="IPR006675">
    <property type="entry name" value="HDIG_dom"/>
</dbReference>
<dbReference type="Proteomes" id="UP000739538">
    <property type="component" value="Unassembled WGS sequence"/>
</dbReference>
<dbReference type="PANTHER" id="PTHR36442:SF1">
    <property type="entry name" value="CYCLIC-DI-AMP PHOSPHODIESTERASE PGPH"/>
    <property type="match status" value="1"/>
</dbReference>
<organism evidence="3 4">
    <name type="scientific">Eiseniibacteriota bacterium</name>
    <dbReference type="NCBI Taxonomy" id="2212470"/>
    <lineage>
        <taxon>Bacteria</taxon>
        <taxon>Candidatus Eiseniibacteriota</taxon>
    </lineage>
</organism>
<feature type="transmembrane region" description="Helical" evidence="1">
    <location>
        <begin position="424"/>
        <end position="444"/>
    </location>
</feature>
<dbReference type="InterPro" id="IPR011624">
    <property type="entry name" value="Metal-dep_PHydrolase_7TM_extra"/>
</dbReference>
<keyword evidence="1" id="KW-0472">Membrane</keyword>
<reference evidence="3" key="1">
    <citation type="submission" date="2020-04" db="EMBL/GenBank/DDBJ databases">
        <authorList>
            <person name="Zhang T."/>
        </authorList>
    </citation>
    <scope>NUCLEOTIDE SEQUENCE</scope>
    <source>
        <strain evidence="3">HKST-UBA02</strain>
    </source>
</reference>
<feature type="transmembrane region" description="Helical" evidence="1">
    <location>
        <begin position="384"/>
        <end position="412"/>
    </location>
</feature>
<keyword evidence="1" id="KW-1133">Transmembrane helix</keyword>
<sequence length="693" mass="73506">MNQEEPKDGGRERFREWGRGTLILLALLPLLPPIAGDAPPTWSLGDVAPRAVVAEFDFPVLRDRSEFEDELKRLRGEIPALLAVSDSARVSSRTRLVSLRAEVETLRATYDPSGPDSLTLGFDPETSLALVLGEKGPGLLDLIDELGAEVERRGLVSQSLGRDLEPFHTVTILGAGDPVHVDRSRLLTPSSLRDSAAVEARSRRLPVGPTLALVNDLFFPNLVWQKAETERLLDEAGSAVPRHRRFVRKGEKIVGANEVVSQDVALALQSYALWRGANQEGDQGWTGTVDRISRIALGAALIALALALLPLDEGGVRRRRRPGPPRGTLGERTLFALLVSGTLVVFFLLRGAGLSQYVLPVAGAALAAGLLLGREAGLLAGGLLATLVALPAGAGFAAWVVFVFGASVAVLVPTRNPAGLGRAAVLSAGVQAAVLLALFGAGVAARRTFQIDVVMVTLGPLLGGALAWATVASVEQRARWNTALGSTELTSLDQPLLARLQSEAPGTYAHSVRVASLADAAARAIGVDGRLARAIGYLHDVGKLARPHDFPENGGEPDAHRSHLLREMHVRDGVALATDARLPRAVVQGIAEHHGTELGADGLRPSFPESALVLIANRAVRGLPDGRSRDSVESGPDLEALLDPVNLLADLDACGISLDELRVVRNEITALCRSWMQRRLESGSTLDAGEVVP</sequence>
<gene>
    <name evidence="3" type="ORF">KDA27_08650</name>
</gene>
<proteinExistence type="predicted"/>
<accession>A0A956SCY2</accession>
<dbReference type="AlphaFoldDB" id="A0A956SCY2"/>
<feature type="transmembrane region" description="Helical" evidence="1">
    <location>
        <begin position="332"/>
        <end position="349"/>
    </location>
</feature>
<dbReference type="SUPFAM" id="SSF109604">
    <property type="entry name" value="HD-domain/PDEase-like"/>
    <property type="match status" value="1"/>
</dbReference>
<dbReference type="Pfam" id="PF07697">
    <property type="entry name" value="7TMR-HDED"/>
    <property type="match status" value="1"/>
</dbReference>